<dbReference type="InterPro" id="IPR035914">
    <property type="entry name" value="Sperma_CUB_dom_sf"/>
</dbReference>
<gene>
    <name evidence="6" type="ORF">PBRA_007156</name>
</gene>
<protein>
    <recommendedName>
        <fullName evidence="5">CUB domain-containing protein</fullName>
    </recommendedName>
</protein>
<dbReference type="Pfam" id="PF01436">
    <property type="entry name" value="NHL"/>
    <property type="match status" value="2"/>
</dbReference>
<feature type="region of interest" description="Disordered" evidence="4">
    <location>
        <begin position="331"/>
        <end position="362"/>
    </location>
</feature>
<evidence type="ECO:0000313" key="7">
    <source>
        <dbReference type="Proteomes" id="UP000039324"/>
    </source>
</evidence>
<evidence type="ECO:0000256" key="1">
    <source>
        <dbReference type="ARBA" id="ARBA00022737"/>
    </source>
</evidence>
<dbReference type="SUPFAM" id="SSF49854">
    <property type="entry name" value="Spermadhesin, CUB domain"/>
    <property type="match status" value="1"/>
</dbReference>
<dbReference type="PROSITE" id="PS51125">
    <property type="entry name" value="NHL"/>
    <property type="match status" value="1"/>
</dbReference>
<dbReference type="InterPro" id="IPR001258">
    <property type="entry name" value="NHL_repeat"/>
</dbReference>
<dbReference type="OrthoDB" id="424357at2759"/>
<proteinExistence type="predicted"/>
<organism evidence="6 7">
    <name type="scientific">Plasmodiophora brassicae</name>
    <name type="common">Clubroot disease agent</name>
    <dbReference type="NCBI Taxonomy" id="37360"/>
    <lineage>
        <taxon>Eukaryota</taxon>
        <taxon>Sar</taxon>
        <taxon>Rhizaria</taxon>
        <taxon>Endomyxa</taxon>
        <taxon>Phytomyxea</taxon>
        <taxon>Plasmodiophorida</taxon>
        <taxon>Plasmodiophoridae</taxon>
        <taxon>Plasmodiophora</taxon>
    </lineage>
</organism>
<evidence type="ECO:0000256" key="2">
    <source>
        <dbReference type="ARBA" id="ARBA00023157"/>
    </source>
</evidence>
<dbReference type="CDD" id="cd00035">
    <property type="entry name" value="ChtBD1"/>
    <property type="match status" value="1"/>
</dbReference>
<dbReference type="InterPro" id="IPR011042">
    <property type="entry name" value="6-blade_b-propeller_TolB-like"/>
</dbReference>
<dbReference type="STRING" id="37360.A0A0G4IUW5"/>
<dbReference type="EMBL" id="CDSF01000089">
    <property type="protein sequence ID" value="CEO99042.1"/>
    <property type="molecule type" value="Genomic_DNA"/>
</dbReference>
<feature type="compositionally biased region" description="Pro residues" evidence="4">
    <location>
        <begin position="343"/>
        <end position="353"/>
    </location>
</feature>
<dbReference type="Proteomes" id="UP000039324">
    <property type="component" value="Unassembled WGS sequence"/>
</dbReference>
<feature type="repeat" description="NHL" evidence="3">
    <location>
        <begin position="192"/>
        <end position="222"/>
    </location>
</feature>
<evidence type="ECO:0000259" key="5">
    <source>
        <dbReference type="PROSITE" id="PS01180"/>
    </source>
</evidence>
<keyword evidence="2" id="KW-1015">Disulfide bond</keyword>
<sequence length="527" mass="54527">MLNDDSSMRHTLCAISFMWVTMSTIGRSDPYVGTLAGSGQIGFANGIGASASFHTPFGVVVDPATNTVYVADCDNNAIRKVSQSGVVSNMTVSSNVTLDGPTDLVFDSHGNLFVSLIRRHMIVKIASNLAVTAWAGNGSPGSTNGNGMSATFRNPAGLAIDTNDNLYVADSGNNLVRKVTPTGTVSTVASAFNSPWGVAVDPSGAIYVSDTSNHQIKQISTKGKVSVLAGSGTVGSQEGVGLAATFDYPYGIRLDASGNLFVAEYGSNRIRKVTTPLGNVTTYAGGIGGYADGPSLTAKFQHPAGLAFGPDGTMYVADEVGERIRIITTRPRSTAKATTRAPAPAPTPAPTPAPGSSVATSGTYTCDQQSARYQNVAIGLGGSVSIASYPSGTSPLGLDCTFVITATPGRVVKLVFLYLYVYDGDFLVVYEGNGTSSMLQASTSTTAISTGRTMTVVFTTANPQYGWTAIAYDVPVPTTNTLPTCSGGERPDGQCGPMFGQACAPGRCCSQFGWFVQRPAGVGARRC</sequence>
<name>A0A0G4IUW5_PLABS</name>
<dbReference type="AlphaFoldDB" id="A0A0G4IUW5"/>
<keyword evidence="7" id="KW-1185">Reference proteome</keyword>
<accession>A0A0G4IUW5</accession>
<evidence type="ECO:0000256" key="4">
    <source>
        <dbReference type="SAM" id="MobiDB-lite"/>
    </source>
</evidence>
<dbReference type="CDD" id="cd00041">
    <property type="entry name" value="CUB"/>
    <property type="match status" value="1"/>
</dbReference>
<dbReference type="InterPro" id="IPR000859">
    <property type="entry name" value="CUB_dom"/>
</dbReference>
<feature type="compositionally biased region" description="Low complexity" evidence="4">
    <location>
        <begin position="331"/>
        <end position="342"/>
    </location>
</feature>
<dbReference type="SUPFAM" id="SSF101898">
    <property type="entry name" value="NHL repeat"/>
    <property type="match status" value="1"/>
</dbReference>
<reference evidence="6 7" key="1">
    <citation type="submission" date="2015-02" db="EMBL/GenBank/DDBJ databases">
        <authorList>
            <person name="Chooi Y.-H."/>
        </authorList>
    </citation>
    <scope>NUCLEOTIDE SEQUENCE [LARGE SCALE GENOMIC DNA]</scope>
    <source>
        <strain evidence="6">E3</strain>
    </source>
</reference>
<dbReference type="SMART" id="SM00042">
    <property type="entry name" value="CUB"/>
    <property type="match status" value="1"/>
</dbReference>
<evidence type="ECO:0000256" key="3">
    <source>
        <dbReference type="PROSITE-ProRule" id="PRU00504"/>
    </source>
</evidence>
<dbReference type="PANTHER" id="PTHR46388:SF2">
    <property type="entry name" value="NHL REPEAT-CONTAINING PROTEIN 2"/>
    <property type="match status" value="1"/>
</dbReference>
<feature type="domain" description="CUB" evidence="5">
    <location>
        <begin position="366"/>
        <end position="474"/>
    </location>
</feature>
<evidence type="ECO:0000313" key="6">
    <source>
        <dbReference type="EMBL" id="CEO99042.1"/>
    </source>
</evidence>
<dbReference type="PANTHER" id="PTHR46388">
    <property type="entry name" value="NHL REPEAT-CONTAINING PROTEIN 2"/>
    <property type="match status" value="1"/>
</dbReference>
<dbReference type="Gene3D" id="2.60.120.290">
    <property type="entry name" value="Spermadhesin, CUB domain"/>
    <property type="match status" value="1"/>
</dbReference>
<dbReference type="Gene3D" id="2.120.10.30">
    <property type="entry name" value="TolB, C-terminal domain"/>
    <property type="match status" value="3"/>
</dbReference>
<dbReference type="PROSITE" id="PS01180">
    <property type="entry name" value="CUB"/>
    <property type="match status" value="1"/>
</dbReference>
<keyword evidence="1" id="KW-0677">Repeat</keyword>